<name>A0A0R3LTJ8_9BRAD</name>
<evidence type="ECO:0000256" key="5">
    <source>
        <dbReference type="ARBA" id="ARBA00022692"/>
    </source>
</evidence>
<evidence type="ECO:0000256" key="1">
    <source>
        <dbReference type="ARBA" id="ARBA00004651"/>
    </source>
</evidence>
<dbReference type="Pfam" id="PF06826">
    <property type="entry name" value="Asp-Al_Ex"/>
    <property type="match status" value="2"/>
</dbReference>
<dbReference type="STRING" id="280332.CQ12_29195"/>
<dbReference type="InterPro" id="IPR050144">
    <property type="entry name" value="AAE_transporter"/>
</dbReference>
<feature type="transmembrane region" description="Helical" evidence="8">
    <location>
        <begin position="64"/>
        <end position="83"/>
    </location>
</feature>
<feature type="transmembrane region" description="Helical" evidence="8">
    <location>
        <begin position="95"/>
        <end position="116"/>
    </location>
</feature>
<evidence type="ECO:0000256" key="8">
    <source>
        <dbReference type="SAM" id="Phobius"/>
    </source>
</evidence>
<feature type="transmembrane region" description="Helical" evidence="8">
    <location>
        <begin position="374"/>
        <end position="393"/>
    </location>
</feature>
<evidence type="ECO:0000259" key="9">
    <source>
        <dbReference type="PROSITE" id="PS51202"/>
    </source>
</evidence>
<gene>
    <name evidence="10" type="ORF">CQ12_29195</name>
</gene>
<dbReference type="GO" id="GO:0006813">
    <property type="term" value="P:potassium ion transport"/>
    <property type="evidence" value="ECO:0007669"/>
    <property type="project" value="InterPro"/>
</dbReference>
<dbReference type="OrthoDB" id="5166626at2"/>
<comment type="subcellular location">
    <subcellularLocation>
        <location evidence="1">Cell membrane</location>
        <topology evidence="1">Multi-pass membrane protein</topology>
    </subcellularLocation>
</comment>
<keyword evidence="7 8" id="KW-0472">Membrane</keyword>
<keyword evidence="5 8" id="KW-0812">Transmembrane</keyword>
<dbReference type="Pfam" id="PF02080">
    <property type="entry name" value="TrkA_C"/>
    <property type="match status" value="2"/>
</dbReference>
<proteinExistence type="inferred from homology"/>
<evidence type="ECO:0000256" key="6">
    <source>
        <dbReference type="ARBA" id="ARBA00022989"/>
    </source>
</evidence>
<evidence type="ECO:0000313" key="10">
    <source>
        <dbReference type="EMBL" id="KRR11367.1"/>
    </source>
</evidence>
<keyword evidence="3" id="KW-0813">Transport</keyword>
<dbReference type="AlphaFoldDB" id="A0A0R3LTJ8"/>
<dbReference type="PANTHER" id="PTHR30445">
    <property type="entry name" value="K(+)_H(+) ANTIPORTER SUBUNIT KHTT"/>
    <property type="match status" value="1"/>
</dbReference>
<accession>A0A0R3LTJ8</accession>
<feature type="transmembrane region" description="Helical" evidence="8">
    <location>
        <begin position="152"/>
        <end position="171"/>
    </location>
</feature>
<keyword evidence="6 8" id="KW-1133">Transmembrane helix</keyword>
<keyword evidence="11" id="KW-1185">Reference proteome</keyword>
<feature type="transmembrane region" description="Helical" evidence="8">
    <location>
        <begin position="32"/>
        <end position="52"/>
    </location>
</feature>
<dbReference type="Proteomes" id="UP000050863">
    <property type="component" value="Unassembled WGS sequence"/>
</dbReference>
<dbReference type="PROSITE" id="PS51202">
    <property type="entry name" value="RCK_C"/>
    <property type="match status" value="1"/>
</dbReference>
<feature type="transmembrane region" description="Helical" evidence="8">
    <location>
        <begin position="505"/>
        <end position="529"/>
    </location>
</feature>
<dbReference type="GO" id="GO:0005886">
    <property type="term" value="C:plasma membrane"/>
    <property type="evidence" value="ECO:0007669"/>
    <property type="project" value="UniProtKB-SubCell"/>
</dbReference>
<dbReference type="PANTHER" id="PTHR30445:SF3">
    <property type="entry name" value="TRANSPORT PROTEIN YIDE-RELATED"/>
    <property type="match status" value="1"/>
</dbReference>
<reference evidence="10 11" key="1">
    <citation type="submission" date="2014-03" db="EMBL/GenBank/DDBJ databases">
        <title>Bradyrhizobium valentinum sp. nov., isolated from effective nodules of Lupinus mariae-josephae, a lupine endemic of basic-lime soils in Eastern Spain.</title>
        <authorList>
            <person name="Duran D."/>
            <person name="Rey L."/>
            <person name="Navarro A."/>
            <person name="Busquets A."/>
            <person name="Imperial J."/>
            <person name="Ruiz-Argueso T."/>
        </authorList>
    </citation>
    <scope>NUCLEOTIDE SEQUENCE [LARGE SCALE GENOMIC DNA]</scope>
    <source>
        <strain evidence="10 11">PAC68</strain>
    </source>
</reference>
<comment type="similarity">
    <text evidence="2">Belongs to the AAE transporter (TC 2.A.81) family.</text>
</comment>
<evidence type="ECO:0000256" key="7">
    <source>
        <dbReference type="ARBA" id="ARBA00023136"/>
    </source>
</evidence>
<feature type="transmembrane region" description="Helical" evidence="8">
    <location>
        <begin position="7"/>
        <end position="26"/>
    </location>
</feature>
<keyword evidence="4" id="KW-1003">Cell membrane</keyword>
<dbReference type="Gene3D" id="3.30.70.1450">
    <property type="entry name" value="Regulator of K+ conductance, C-terminal domain"/>
    <property type="match status" value="2"/>
</dbReference>
<dbReference type="GO" id="GO:0008324">
    <property type="term" value="F:monoatomic cation transmembrane transporter activity"/>
    <property type="evidence" value="ECO:0007669"/>
    <property type="project" value="InterPro"/>
</dbReference>
<evidence type="ECO:0000256" key="4">
    <source>
        <dbReference type="ARBA" id="ARBA00022475"/>
    </source>
</evidence>
<feature type="transmembrane region" description="Helical" evidence="8">
    <location>
        <begin position="350"/>
        <end position="368"/>
    </location>
</feature>
<dbReference type="RefSeq" id="WP_057834664.1">
    <property type="nucleotide sequence ID" value="NZ_LLXZ01000048.1"/>
</dbReference>
<feature type="domain" description="RCK C-terminal" evidence="9">
    <location>
        <begin position="175"/>
        <end position="258"/>
    </location>
</feature>
<dbReference type="SUPFAM" id="SSF116726">
    <property type="entry name" value="TrkA C-terminal domain-like"/>
    <property type="match status" value="2"/>
</dbReference>
<feature type="transmembrane region" description="Helical" evidence="8">
    <location>
        <begin position="413"/>
        <end position="431"/>
    </location>
</feature>
<evidence type="ECO:0000256" key="3">
    <source>
        <dbReference type="ARBA" id="ARBA00022448"/>
    </source>
</evidence>
<dbReference type="NCBIfam" id="TIGR01625">
    <property type="entry name" value="YidE_YbjL_dupl"/>
    <property type="match status" value="1"/>
</dbReference>
<dbReference type="InterPro" id="IPR006512">
    <property type="entry name" value="YidE_YbjL"/>
</dbReference>
<dbReference type="EMBL" id="LLXZ01000048">
    <property type="protein sequence ID" value="KRR11367.1"/>
    <property type="molecule type" value="Genomic_DNA"/>
</dbReference>
<comment type="caution">
    <text evidence="10">The sequence shown here is derived from an EMBL/GenBank/DDBJ whole genome shotgun (WGS) entry which is preliminary data.</text>
</comment>
<evidence type="ECO:0000256" key="2">
    <source>
        <dbReference type="ARBA" id="ARBA00009854"/>
    </source>
</evidence>
<dbReference type="InterPro" id="IPR036721">
    <property type="entry name" value="RCK_C_sf"/>
</dbReference>
<feature type="transmembrane region" description="Helical" evidence="8">
    <location>
        <begin position="443"/>
        <end position="463"/>
    </location>
</feature>
<sequence>MLDLARDIIGSQPILTAFLAIGVGYLVGQINIGGFSLGVGAVLFVGLAIGAFAPKAQITGPIGLTGLIMFLYGIGILYGKQFFEGMVGSGQKYNLLALVACLAGLGMALGLGQIFGVKIGHTLGIYAGSMTSTATLQAALDVTKTKDPSIGYSIAYPFGVIGPILCIYFMTRLVQPKFPAKVQRFHMGEISIGAGFAGRTLGELNKEFLRDVQVTMVRKAGQNVVPGDGTVLSAGDAVLVVADSQDAIANAAARLGKLEPGRLASDRADLDYIRVFVGKANVVGIPLSSLPMPSGVPAHLLHVRRYDADLVPSPDLMLEFGDRVGVLTPPDRKEEIRKHFGDTIKATAEFSYVSLGLGMVLGVLLGLIPIPIPGVGIVTLGIGGGPLIVALILGKLRRTGPMLWTMPLPANIVLRNFGLAMFLATVGVNAGQPFVRTVAESGFTMLFIGAAVLLTTVAIVLLVGHYVMRIPYDDLVGVASGATGNPAILVYSTKMAPTERPDIGYAMIFPSMTLVKVIAVQIVGLLTVAGSVN</sequence>
<organism evidence="10 11">
    <name type="scientific">Bradyrhizobium jicamae</name>
    <dbReference type="NCBI Taxonomy" id="280332"/>
    <lineage>
        <taxon>Bacteria</taxon>
        <taxon>Pseudomonadati</taxon>
        <taxon>Pseudomonadota</taxon>
        <taxon>Alphaproteobacteria</taxon>
        <taxon>Hyphomicrobiales</taxon>
        <taxon>Nitrobacteraceae</taxon>
        <taxon>Bradyrhizobium</taxon>
    </lineage>
</organism>
<protein>
    <submittedName>
        <fullName evidence="10">YidE/YbjL duplication</fullName>
    </submittedName>
</protein>
<dbReference type="InterPro" id="IPR006037">
    <property type="entry name" value="RCK_C"/>
</dbReference>
<evidence type="ECO:0000313" key="11">
    <source>
        <dbReference type="Proteomes" id="UP000050863"/>
    </source>
</evidence>